<reference evidence="1 2" key="1">
    <citation type="submission" date="2019-11" db="EMBL/GenBank/DDBJ databases">
        <title>Novel species isolated from a subtropical stream in China.</title>
        <authorList>
            <person name="Lu H."/>
        </authorList>
    </citation>
    <scope>NUCLEOTIDE SEQUENCE [LARGE SCALE GENOMIC DNA]</scope>
    <source>
        <strain evidence="1 2">FT80W</strain>
    </source>
</reference>
<sequence>MSKTKKPRKRYTPKPAVLPFGMRRQVQMEMPGYQAMIALGMDHLQEQHVYDLLSAADMVKRTAPAGHAILAVAQNMVLACADIQHRAQRIGKIGASGDEMRALKAGLPQVMDFLRTVSNADISRAAAAAVREFDRNGVLRV</sequence>
<comment type="caution">
    <text evidence="1">The sequence shown here is derived from an EMBL/GenBank/DDBJ whole genome shotgun (WGS) entry which is preliminary data.</text>
</comment>
<gene>
    <name evidence="1" type="ORF">GJ699_02495</name>
</gene>
<keyword evidence="2" id="KW-1185">Reference proteome</keyword>
<proteinExistence type="predicted"/>
<evidence type="ECO:0000313" key="2">
    <source>
        <dbReference type="Proteomes" id="UP000433309"/>
    </source>
</evidence>
<dbReference type="RefSeq" id="WP_154372749.1">
    <property type="nucleotide sequence ID" value="NZ_WKJK01000001.1"/>
</dbReference>
<dbReference type="AlphaFoldDB" id="A0A6I2KSW5"/>
<accession>A0A6I2KSW5</accession>
<organism evidence="1 2">
    <name type="scientific">Duganella guangzhouensis</name>
    <dbReference type="NCBI Taxonomy" id="2666084"/>
    <lineage>
        <taxon>Bacteria</taxon>
        <taxon>Pseudomonadati</taxon>
        <taxon>Pseudomonadota</taxon>
        <taxon>Betaproteobacteria</taxon>
        <taxon>Burkholderiales</taxon>
        <taxon>Oxalobacteraceae</taxon>
        <taxon>Telluria group</taxon>
        <taxon>Duganella</taxon>
    </lineage>
</organism>
<evidence type="ECO:0000313" key="1">
    <source>
        <dbReference type="EMBL" id="MRW88848.1"/>
    </source>
</evidence>
<name>A0A6I2KSW5_9BURK</name>
<protein>
    <submittedName>
        <fullName evidence="1">Uncharacterized protein</fullName>
    </submittedName>
</protein>
<dbReference type="EMBL" id="WKJK01000001">
    <property type="protein sequence ID" value="MRW88848.1"/>
    <property type="molecule type" value="Genomic_DNA"/>
</dbReference>
<dbReference type="Proteomes" id="UP000433309">
    <property type="component" value="Unassembled WGS sequence"/>
</dbReference>